<sequence length="518" mass="52952">MVSGRWERARRAAIVIPALWAIFFSVWTPATANASAATAVFSATSARDGDDLIKVYVVRTAERNGGRPDSLTAIAARTLGDANRAGEIFQLNAGRPQSDGSSLRDPRELRPGWILRLPADANGPDVQLARETSPGSGQGNDSGQGNGSGQGNDSGQGTGSGQGDGAGQGNGSGPGNGFSQGNGAGQGGGSAQGDQSAPVGGSPAANAVVLPLPIVLSVLGALLLGLLTAAIVARRRLRRAFAWVPRLVRRLGEPARRARRLAYRRSLAQAFAGDAEAPRRAYAALSELTGPEGYPVHAMSVDDAGVTAWVATRDEPPAPWRDLGGARWRRPADAPTPAARRAHPAPGTPTPLLVRVGVDDQGGKVFVDLSRLDGVLSVTGDRAVAGDVVRGLLAEVARTAPATPVAVLPRPGAGAVAVPDGLPRVEAPRPGSAPVLAGARGTGTLRAAAQRRLLRALLVVPGPPTGEEAADLAAFCDPATGWTALVCGDADGAHWRWQALPDGSVEIPVLNLTVSAPA</sequence>
<keyword evidence="2" id="KW-0472">Membrane</keyword>
<keyword evidence="2" id="KW-0812">Transmembrane</keyword>
<reference evidence="4" key="1">
    <citation type="journal article" date="2019" name="Int. J. Syst. Evol. Microbiol.">
        <title>The Global Catalogue of Microorganisms (GCM) 10K type strain sequencing project: providing services to taxonomists for standard genome sequencing and annotation.</title>
        <authorList>
            <consortium name="The Broad Institute Genomics Platform"/>
            <consortium name="The Broad Institute Genome Sequencing Center for Infectious Disease"/>
            <person name="Wu L."/>
            <person name="Ma J."/>
        </authorList>
    </citation>
    <scope>NUCLEOTIDE SEQUENCE [LARGE SCALE GENOMIC DNA]</scope>
    <source>
        <strain evidence="4">CECT 7649</strain>
    </source>
</reference>
<dbReference type="RefSeq" id="WP_380830724.1">
    <property type="nucleotide sequence ID" value="NZ_JBHTCG010000033.1"/>
</dbReference>
<keyword evidence="2" id="KW-1133">Transmembrane helix</keyword>
<comment type="caution">
    <text evidence="3">The sequence shown here is derived from an EMBL/GenBank/DDBJ whole genome shotgun (WGS) entry which is preliminary data.</text>
</comment>
<dbReference type="Proteomes" id="UP001596496">
    <property type="component" value="Unassembled WGS sequence"/>
</dbReference>
<dbReference type="PANTHER" id="PTHR37612">
    <property type="entry name" value="FIBROIN HEAVY CHAIN FIB-H LIKE PROTEIN"/>
    <property type="match status" value="1"/>
</dbReference>
<evidence type="ECO:0000313" key="3">
    <source>
        <dbReference type="EMBL" id="MFC7387045.1"/>
    </source>
</evidence>
<feature type="region of interest" description="Disordered" evidence="1">
    <location>
        <begin position="320"/>
        <end position="351"/>
    </location>
</feature>
<name>A0ABW2PG88_9ACTN</name>
<feature type="transmembrane region" description="Helical" evidence="2">
    <location>
        <begin position="212"/>
        <end position="233"/>
    </location>
</feature>
<dbReference type="EMBL" id="JBHTCG010000033">
    <property type="protein sequence ID" value="MFC7387045.1"/>
    <property type="molecule type" value="Genomic_DNA"/>
</dbReference>
<accession>A0ABW2PG88</accession>
<feature type="compositionally biased region" description="Gly residues" evidence="1">
    <location>
        <begin position="136"/>
        <end position="191"/>
    </location>
</feature>
<dbReference type="PANTHER" id="PTHR37612:SF20">
    <property type="entry name" value="PER-HEXAMER REPEAT PROTEIN 5-RELATED"/>
    <property type="match status" value="1"/>
</dbReference>
<feature type="region of interest" description="Disordered" evidence="1">
    <location>
        <begin position="117"/>
        <end position="200"/>
    </location>
</feature>
<keyword evidence="4" id="KW-1185">Reference proteome</keyword>
<gene>
    <name evidence="3" type="ORF">ACFQSB_32880</name>
</gene>
<dbReference type="InterPro" id="IPR052258">
    <property type="entry name" value="Diverse_Func_Domain-Protein"/>
</dbReference>
<organism evidence="3 4">
    <name type="scientific">Sphaerisporangium rhizosphaerae</name>
    <dbReference type="NCBI Taxonomy" id="2269375"/>
    <lineage>
        <taxon>Bacteria</taxon>
        <taxon>Bacillati</taxon>
        <taxon>Actinomycetota</taxon>
        <taxon>Actinomycetes</taxon>
        <taxon>Streptosporangiales</taxon>
        <taxon>Streptosporangiaceae</taxon>
        <taxon>Sphaerisporangium</taxon>
    </lineage>
</organism>
<protein>
    <submittedName>
        <fullName evidence="3">Uncharacterized protein</fullName>
    </submittedName>
</protein>
<evidence type="ECO:0000313" key="4">
    <source>
        <dbReference type="Proteomes" id="UP001596496"/>
    </source>
</evidence>
<proteinExistence type="predicted"/>
<evidence type="ECO:0000256" key="2">
    <source>
        <dbReference type="SAM" id="Phobius"/>
    </source>
</evidence>
<evidence type="ECO:0000256" key="1">
    <source>
        <dbReference type="SAM" id="MobiDB-lite"/>
    </source>
</evidence>